<dbReference type="EMBL" id="OA565099">
    <property type="protein sequence ID" value="CAD7196305.1"/>
    <property type="molecule type" value="Genomic_DNA"/>
</dbReference>
<reference evidence="2" key="1">
    <citation type="submission" date="2020-11" db="EMBL/GenBank/DDBJ databases">
        <authorList>
            <person name="Tran Van P."/>
        </authorList>
    </citation>
    <scope>NUCLEOTIDE SEQUENCE</scope>
</reference>
<feature type="region of interest" description="Disordered" evidence="1">
    <location>
        <begin position="54"/>
        <end position="77"/>
    </location>
</feature>
<accession>A0A7R8Z757</accession>
<evidence type="ECO:0000256" key="1">
    <source>
        <dbReference type="SAM" id="MobiDB-lite"/>
    </source>
</evidence>
<name>A0A7R8Z757_TIMDO</name>
<evidence type="ECO:0000313" key="2">
    <source>
        <dbReference type="EMBL" id="CAD7196305.1"/>
    </source>
</evidence>
<organism evidence="2">
    <name type="scientific">Timema douglasi</name>
    <name type="common">Walking stick</name>
    <dbReference type="NCBI Taxonomy" id="61478"/>
    <lineage>
        <taxon>Eukaryota</taxon>
        <taxon>Metazoa</taxon>
        <taxon>Ecdysozoa</taxon>
        <taxon>Arthropoda</taxon>
        <taxon>Hexapoda</taxon>
        <taxon>Insecta</taxon>
        <taxon>Pterygota</taxon>
        <taxon>Neoptera</taxon>
        <taxon>Polyneoptera</taxon>
        <taxon>Phasmatodea</taxon>
        <taxon>Timematodea</taxon>
        <taxon>Timematoidea</taxon>
        <taxon>Timematidae</taxon>
        <taxon>Timema</taxon>
    </lineage>
</organism>
<protein>
    <submittedName>
        <fullName evidence="2">Uncharacterized protein</fullName>
    </submittedName>
</protein>
<feature type="compositionally biased region" description="Polar residues" evidence="1">
    <location>
        <begin position="59"/>
        <end position="77"/>
    </location>
</feature>
<gene>
    <name evidence="2" type="ORF">TDIB3V08_LOCUS2656</name>
</gene>
<dbReference type="AlphaFoldDB" id="A0A7R8Z757"/>
<sequence length="77" mass="8523">MIQHNLLALTGSPNTNMLVNIPNKLGVRLYCNTTCWDRVGQHVVREEEAKSLGAKTGLHTRTTPISTQPQHCRSVQG</sequence>
<proteinExistence type="predicted"/>